<accession>A0ABX7JRD0</accession>
<sequence>MKNQVGTEIGLKDSPIYIHVDSDTDWATVVPAAAGVVVALLVAWLTIGVQRNQIQGNLSNFRHHWMAELREAAAELISLMTYIVNMNSKQEGFKGSDDYYKACARMSQLRARVNLLLSRNDERSRKLIKFGGDANRLAIRVEYESPTDKPLQKIKEYRDLLRAELEQAWLDTKNDLGFGRRLIFPKLSWLLKRKKANGA</sequence>
<dbReference type="EMBL" id="CP070506">
    <property type="protein sequence ID" value="QSB37764.1"/>
    <property type="molecule type" value="Genomic_DNA"/>
</dbReference>
<name>A0ABX7JRD0_9PSED</name>
<dbReference type="Proteomes" id="UP000663249">
    <property type="component" value="Chromosome"/>
</dbReference>
<evidence type="ECO:0000313" key="2">
    <source>
        <dbReference type="EMBL" id="QSB37764.1"/>
    </source>
</evidence>
<keyword evidence="1" id="KW-0812">Transmembrane</keyword>
<organism evidence="2 3">
    <name type="scientific">Pseudomonas hygromyciniae</name>
    <dbReference type="NCBI Taxonomy" id="2812000"/>
    <lineage>
        <taxon>Bacteria</taxon>
        <taxon>Pseudomonadati</taxon>
        <taxon>Pseudomonadota</taxon>
        <taxon>Gammaproteobacteria</taxon>
        <taxon>Pseudomonadales</taxon>
        <taxon>Pseudomonadaceae</taxon>
        <taxon>Pseudomonas</taxon>
    </lineage>
</organism>
<evidence type="ECO:0000256" key="1">
    <source>
        <dbReference type="SAM" id="Phobius"/>
    </source>
</evidence>
<dbReference type="RefSeq" id="WP_205475792.1">
    <property type="nucleotide sequence ID" value="NZ_CP070506.1"/>
</dbReference>
<evidence type="ECO:0000313" key="3">
    <source>
        <dbReference type="Proteomes" id="UP000663249"/>
    </source>
</evidence>
<reference evidence="2 3" key="1">
    <citation type="submission" date="2021-02" db="EMBL/GenBank/DDBJ databases">
        <title>Genomic and phenotypic characterization of Pseudomonas hygromyciniae, a novel bacterial species discovered from a commercially purchased antibiotic vial.</title>
        <authorList>
            <person name="Turner T.L."/>
            <person name="Mitra S.D."/>
            <person name="Kochan T.J."/>
            <person name="Pincus N.B."/>
            <person name="Lebrun-Corbin M."/>
            <person name="Cheung B."/>
            <person name="Gatesy S.W."/>
            <person name="Afzal T."/>
            <person name="Ozer E.A."/>
            <person name="Hauser A.R."/>
        </authorList>
    </citation>
    <scope>NUCLEOTIDE SEQUENCE [LARGE SCALE GENOMIC DNA]</scope>
    <source>
        <strain evidence="2 3">SDM007</strain>
    </source>
</reference>
<keyword evidence="1" id="KW-1133">Transmembrane helix</keyword>
<gene>
    <name evidence="2" type="ORF">JTY93_15620</name>
</gene>
<feature type="transmembrane region" description="Helical" evidence="1">
    <location>
        <begin position="26"/>
        <end position="47"/>
    </location>
</feature>
<protein>
    <recommendedName>
        <fullName evidence="4">DUF4760 domain-containing protein</fullName>
    </recommendedName>
</protein>
<proteinExistence type="predicted"/>
<keyword evidence="1" id="KW-0472">Membrane</keyword>
<evidence type="ECO:0008006" key="4">
    <source>
        <dbReference type="Google" id="ProtNLM"/>
    </source>
</evidence>
<keyword evidence="3" id="KW-1185">Reference proteome</keyword>